<protein>
    <submittedName>
        <fullName evidence="2">DUF4422 domain-containing protein</fullName>
    </submittedName>
</protein>
<gene>
    <name evidence="2" type="ORF">WMO28_03225</name>
</gene>
<organism evidence="2 3">
    <name type="scientific">Blautia aquisgranensis</name>
    <dbReference type="NCBI Taxonomy" id="3133153"/>
    <lineage>
        <taxon>Bacteria</taxon>
        <taxon>Bacillati</taxon>
        <taxon>Bacillota</taxon>
        <taxon>Clostridia</taxon>
        <taxon>Lachnospirales</taxon>
        <taxon>Lachnospiraceae</taxon>
        <taxon>Blautia</taxon>
    </lineage>
</organism>
<evidence type="ECO:0000259" key="1">
    <source>
        <dbReference type="Pfam" id="PF14393"/>
    </source>
</evidence>
<dbReference type="InterPro" id="IPR025536">
    <property type="entry name" value="DUF4422"/>
</dbReference>
<dbReference type="RefSeq" id="WP_178643739.1">
    <property type="nucleotide sequence ID" value="NZ_JBBMEJ010000002.1"/>
</dbReference>
<reference evidence="2 3" key="1">
    <citation type="submission" date="2024-03" db="EMBL/GenBank/DDBJ databases">
        <title>Human intestinal bacterial collection.</title>
        <authorList>
            <person name="Pauvert C."/>
            <person name="Hitch T.C.A."/>
            <person name="Clavel T."/>
        </authorList>
    </citation>
    <scope>NUCLEOTIDE SEQUENCE [LARGE SCALE GENOMIC DNA]</scope>
    <source>
        <strain evidence="2 3">CLA-JM-H16</strain>
    </source>
</reference>
<evidence type="ECO:0000313" key="3">
    <source>
        <dbReference type="Proteomes" id="UP001473063"/>
    </source>
</evidence>
<dbReference type="Pfam" id="PF14393">
    <property type="entry name" value="DUF4422"/>
    <property type="match status" value="1"/>
</dbReference>
<proteinExistence type="predicted"/>
<evidence type="ECO:0000313" key="2">
    <source>
        <dbReference type="EMBL" id="MEQ2369963.1"/>
    </source>
</evidence>
<feature type="domain" description="DUF4422" evidence="1">
    <location>
        <begin position="8"/>
        <end position="227"/>
    </location>
</feature>
<name>A0ABV1BBF6_9FIRM</name>
<dbReference type="Proteomes" id="UP001473063">
    <property type="component" value="Unassembled WGS sequence"/>
</dbReference>
<comment type="caution">
    <text evidence="2">The sequence shown here is derived from an EMBL/GenBank/DDBJ whole genome shotgun (WGS) entry which is preliminary data.</text>
</comment>
<dbReference type="EMBL" id="JBBMEJ010000002">
    <property type="protein sequence ID" value="MEQ2369963.1"/>
    <property type="molecule type" value="Genomic_DNA"/>
</dbReference>
<keyword evidence="3" id="KW-1185">Reference proteome</keyword>
<sequence length="265" mass="31708">MKEKNKLKIAVATHKKFQMPTQAGYFPLHVGKSCHEQKLEEYVGDDTGDNISDKNPFFCELTGLYWLWKNTDSEYVGMVHYRRYFKTLKKCYGKNRMNYILRESEAIRFLQKYDMILPRKRQYIIETLYTHYSHTHYAEHLECMRNILMEKESSYVPVFDKVMKRRSAHMYNMFIAKREICDAYCAWLFPLLMELEKRSDPGSYDPFQARLIGRVGELLMDVWVEKNNIHYCEVPVLYMEKVNWIHKGKAFLKAKFLGEKYGASF</sequence>
<accession>A0ABV1BBF6</accession>